<reference evidence="1 2" key="1">
    <citation type="submission" date="2024-11" db="EMBL/GenBank/DDBJ databases">
        <title>Adaptive evolution of stress response genes in parasites aligns with host niche diversity.</title>
        <authorList>
            <person name="Hahn C."/>
            <person name="Resl P."/>
        </authorList>
    </citation>
    <scope>NUCLEOTIDE SEQUENCE [LARGE SCALE GENOMIC DNA]</scope>
    <source>
        <strain evidence="1">EGGRZ-B1_66</strain>
        <tissue evidence="1">Body</tissue>
    </source>
</reference>
<protein>
    <recommendedName>
        <fullName evidence="3">Transposase</fullName>
    </recommendedName>
</protein>
<dbReference type="Proteomes" id="UP001626550">
    <property type="component" value="Unassembled WGS sequence"/>
</dbReference>
<dbReference type="EMBL" id="JBJKFK010000509">
    <property type="protein sequence ID" value="KAL3316628.1"/>
    <property type="molecule type" value="Genomic_DNA"/>
</dbReference>
<accession>A0ABD2QAN1</accession>
<gene>
    <name evidence="1" type="ORF">Ciccas_004720</name>
</gene>
<keyword evidence="2" id="KW-1185">Reference proteome</keyword>
<evidence type="ECO:0000313" key="1">
    <source>
        <dbReference type="EMBL" id="KAL3316628.1"/>
    </source>
</evidence>
<organism evidence="1 2">
    <name type="scientific">Cichlidogyrus casuarinus</name>
    <dbReference type="NCBI Taxonomy" id="1844966"/>
    <lineage>
        <taxon>Eukaryota</taxon>
        <taxon>Metazoa</taxon>
        <taxon>Spiralia</taxon>
        <taxon>Lophotrochozoa</taxon>
        <taxon>Platyhelminthes</taxon>
        <taxon>Monogenea</taxon>
        <taxon>Monopisthocotylea</taxon>
        <taxon>Dactylogyridea</taxon>
        <taxon>Ancyrocephalidae</taxon>
        <taxon>Cichlidogyrus</taxon>
    </lineage>
</organism>
<dbReference type="AlphaFoldDB" id="A0ABD2QAN1"/>
<comment type="caution">
    <text evidence="1">The sequence shown here is derived from an EMBL/GenBank/DDBJ whole genome shotgun (WGS) entry which is preliminary data.</text>
</comment>
<evidence type="ECO:0008006" key="3">
    <source>
        <dbReference type="Google" id="ProtNLM"/>
    </source>
</evidence>
<name>A0ABD2QAN1_9PLAT</name>
<evidence type="ECO:0000313" key="2">
    <source>
        <dbReference type="Proteomes" id="UP001626550"/>
    </source>
</evidence>
<sequence length="204" mass="23143">MNISTILSRFELDLTNHIVGVTVDNCHMMQKLARQSGLLHQGCITHAIHLAFVDVFQRQEADEDEQDGLIETEADEDETEDDDFEGLDLLLDMCSGRILCLLNNLSFKILKSKYGILHQNCIAHGVHLAIGQRICLNKDKEDEEASTDYNDNDEEANFLQEIQDDIDEEVSWAIADVLHEVRAVIKAIKSFEGRHLYRQSKSGT</sequence>
<proteinExistence type="predicted"/>